<comment type="similarity">
    <text evidence="1">Belongs to the RelE toxin family.</text>
</comment>
<keyword evidence="4" id="KW-1185">Reference proteome</keyword>
<reference evidence="3 4" key="2">
    <citation type="submission" date="2020-03" db="EMBL/GenBank/DDBJ databases">
        <title>Roseomonas stagni sp. nov., isolated from pond water in Japan.</title>
        <authorList>
            <person name="Furuhata K."/>
            <person name="Miyamoto H."/>
            <person name="Goto K."/>
        </authorList>
    </citation>
    <scope>NUCLEOTIDE SEQUENCE [LARGE SCALE GENOMIC DNA]</scope>
    <source>
        <strain evidence="3 4">PeD5</strain>
    </source>
</reference>
<gene>
    <name evidence="3" type="ORF">G3576_26160</name>
</gene>
<organism evidence="3 4">
    <name type="scientific">Falsiroseomonas algicola</name>
    <dbReference type="NCBI Taxonomy" id="2716930"/>
    <lineage>
        <taxon>Bacteria</taxon>
        <taxon>Pseudomonadati</taxon>
        <taxon>Pseudomonadota</taxon>
        <taxon>Alphaproteobacteria</taxon>
        <taxon>Acetobacterales</taxon>
        <taxon>Roseomonadaceae</taxon>
        <taxon>Falsiroseomonas</taxon>
    </lineage>
</organism>
<accession>A0A6M1LSR4</accession>
<name>A0A6M1LSR4_9PROT</name>
<dbReference type="PANTHER" id="PTHR33755">
    <property type="entry name" value="TOXIN PARE1-RELATED"/>
    <property type="match status" value="1"/>
</dbReference>
<protein>
    <submittedName>
        <fullName evidence="3">Type II toxin-antitoxin system RelE/ParE family toxin</fullName>
    </submittedName>
</protein>
<evidence type="ECO:0000313" key="4">
    <source>
        <dbReference type="Proteomes" id="UP000475385"/>
    </source>
</evidence>
<dbReference type="Pfam" id="PF05016">
    <property type="entry name" value="ParE_toxin"/>
    <property type="match status" value="1"/>
</dbReference>
<proteinExistence type="inferred from homology"/>
<evidence type="ECO:0000256" key="2">
    <source>
        <dbReference type="ARBA" id="ARBA00022649"/>
    </source>
</evidence>
<dbReference type="EMBL" id="JAAIKB010000016">
    <property type="protein sequence ID" value="NGM23525.1"/>
    <property type="molecule type" value="Genomic_DNA"/>
</dbReference>
<dbReference type="Proteomes" id="UP000475385">
    <property type="component" value="Unassembled WGS sequence"/>
</dbReference>
<dbReference type="RefSeq" id="WP_164697446.1">
    <property type="nucleotide sequence ID" value="NZ_JAAIKB010000016.1"/>
</dbReference>
<dbReference type="InterPro" id="IPR007712">
    <property type="entry name" value="RelE/ParE_toxin"/>
</dbReference>
<dbReference type="Gene3D" id="3.30.2310.20">
    <property type="entry name" value="RelE-like"/>
    <property type="match status" value="1"/>
</dbReference>
<evidence type="ECO:0000256" key="1">
    <source>
        <dbReference type="ARBA" id="ARBA00006226"/>
    </source>
</evidence>
<reference evidence="3 4" key="1">
    <citation type="submission" date="2020-02" db="EMBL/GenBank/DDBJ databases">
        <authorList>
            <person name="Kim H.M."/>
            <person name="Jeon C.O."/>
        </authorList>
    </citation>
    <scope>NUCLEOTIDE SEQUENCE [LARGE SCALE GENOMIC DNA]</scope>
    <source>
        <strain evidence="3 4">PeD5</strain>
    </source>
</reference>
<dbReference type="AlphaFoldDB" id="A0A6M1LSR4"/>
<dbReference type="InterPro" id="IPR035093">
    <property type="entry name" value="RelE/ParE_toxin_dom_sf"/>
</dbReference>
<sequence>MRLRFLPEAIADLVAVRDHVATYRPDSAGPLVDRLIDRVRLLAEHPEAGERLPRLGPGIRRLTAAPYLILYRIEAEEVRIVRILHGARRVTRRLLPPG</sequence>
<dbReference type="InterPro" id="IPR051803">
    <property type="entry name" value="TA_system_RelE-like_toxin"/>
</dbReference>
<comment type="caution">
    <text evidence="3">The sequence shown here is derived from an EMBL/GenBank/DDBJ whole genome shotgun (WGS) entry which is preliminary data.</text>
</comment>
<evidence type="ECO:0000313" key="3">
    <source>
        <dbReference type="EMBL" id="NGM23525.1"/>
    </source>
</evidence>
<keyword evidence="2" id="KW-1277">Toxin-antitoxin system</keyword>